<gene>
    <name evidence="6" type="ORF">TPC1_17255</name>
</gene>
<sequence>FNQNDPFEQLQNIQLDLATTADDLQALVSQTVENSDQEVIYNFYLNEQMINKPLGDIIYALGLTLEQEVKITAIPQERINVSALSRCSSDLPGHEDSVLTVQFSPNSRYLASGSGDKTIRIWDCYSATCKQILRGHSAWVLCLKFSQNGQRLVSADYEGAVCLWNMENFTLMNRQLTKSKQKQWVTCVEWDYTGEYFYTGAKDGLLKCYDKNGAFVKMVGSFSKAVTSICVTGRHLVAASEDCTVQIYSLRDFKFVGQVKHAHWVNSVQAQSQFLTRYGIHGVVRLFNFYKNQLSEFNLKVAADILSQPKETQLKILQKLLLTETETIVTASDDHTMKLIQIFPAINVISQMTGHVRQINQACFSPNQMFIASCSYDRTVRIWSAQGKFLMKFQAHASEAYQVMFSSDSRLILSCSKDSTCKVYSIKQQKLLRELPGHADEVYTVDWSLDGEFGASGSKDMLVKLW</sequence>
<dbReference type="GO" id="GO:0005730">
    <property type="term" value="C:nucleolus"/>
    <property type="evidence" value="ECO:0007669"/>
    <property type="project" value="UniProtKB-SubCell"/>
</dbReference>
<dbReference type="EMBL" id="GDID01005405">
    <property type="protein sequence ID" value="JAP91201.1"/>
    <property type="molecule type" value="Transcribed_RNA"/>
</dbReference>
<dbReference type="PROSITE" id="PS50082">
    <property type="entry name" value="WD_REPEATS_2"/>
    <property type="match status" value="5"/>
</dbReference>
<dbReference type="PROSITE" id="PS50294">
    <property type="entry name" value="WD_REPEATS_REGION"/>
    <property type="match status" value="4"/>
</dbReference>
<dbReference type="AlphaFoldDB" id="A0A146K6K3"/>
<dbReference type="CDD" id="cd00200">
    <property type="entry name" value="WD40"/>
    <property type="match status" value="1"/>
</dbReference>
<evidence type="ECO:0000256" key="5">
    <source>
        <dbReference type="PROSITE-ProRule" id="PRU00221"/>
    </source>
</evidence>
<evidence type="ECO:0000256" key="2">
    <source>
        <dbReference type="ARBA" id="ARBA00022574"/>
    </source>
</evidence>
<dbReference type="GO" id="GO:0000027">
    <property type="term" value="P:ribosomal large subunit assembly"/>
    <property type="evidence" value="ECO:0007669"/>
    <property type="project" value="TreeGrafter"/>
</dbReference>
<dbReference type="InterPro" id="IPR020472">
    <property type="entry name" value="WD40_PAC1"/>
</dbReference>
<dbReference type="SUPFAM" id="SSF50998">
    <property type="entry name" value="Quinoprotein alcohol dehydrogenase-like"/>
    <property type="match status" value="1"/>
</dbReference>
<name>A0A146K6K3_9EUKA</name>
<evidence type="ECO:0000256" key="4">
    <source>
        <dbReference type="ARBA" id="ARBA00023242"/>
    </source>
</evidence>
<feature type="repeat" description="WD" evidence="5">
    <location>
        <begin position="133"/>
        <end position="174"/>
    </location>
</feature>
<accession>A0A146K6K3</accession>
<feature type="repeat" description="WD" evidence="5">
    <location>
        <begin position="435"/>
        <end position="466"/>
    </location>
</feature>
<feature type="non-terminal residue" evidence="6">
    <location>
        <position position="466"/>
    </location>
</feature>
<keyword evidence="3" id="KW-0677">Repeat</keyword>
<dbReference type="PRINTS" id="PR00320">
    <property type="entry name" value="GPROTEINBRPT"/>
</dbReference>
<feature type="non-terminal residue" evidence="6">
    <location>
        <position position="1"/>
    </location>
</feature>
<dbReference type="InterPro" id="IPR015943">
    <property type="entry name" value="WD40/YVTN_repeat-like_dom_sf"/>
</dbReference>
<dbReference type="Pfam" id="PF00400">
    <property type="entry name" value="WD40"/>
    <property type="match status" value="7"/>
</dbReference>
<proteinExistence type="predicted"/>
<dbReference type="Gene3D" id="2.130.10.10">
    <property type="entry name" value="YVTN repeat-like/Quinoprotein amine dehydrogenase"/>
    <property type="match status" value="3"/>
</dbReference>
<organism evidence="6">
    <name type="scientific">Trepomonas sp. PC1</name>
    <dbReference type="NCBI Taxonomy" id="1076344"/>
    <lineage>
        <taxon>Eukaryota</taxon>
        <taxon>Metamonada</taxon>
        <taxon>Diplomonadida</taxon>
        <taxon>Hexamitidae</taxon>
        <taxon>Hexamitinae</taxon>
        <taxon>Trepomonas</taxon>
    </lineage>
</organism>
<evidence type="ECO:0000256" key="1">
    <source>
        <dbReference type="ARBA" id="ARBA00004604"/>
    </source>
</evidence>
<feature type="repeat" description="WD" evidence="5">
    <location>
        <begin position="352"/>
        <end position="384"/>
    </location>
</feature>
<keyword evidence="4" id="KW-0539">Nucleus</keyword>
<feature type="repeat" description="WD" evidence="5">
    <location>
        <begin position="91"/>
        <end position="123"/>
    </location>
</feature>
<comment type="subcellular location">
    <subcellularLocation>
        <location evidence="1">Nucleus</location>
        <location evidence="1">Nucleolus</location>
    </subcellularLocation>
</comment>
<dbReference type="PANTHER" id="PTHR19848:SF0">
    <property type="entry name" value="NOTCHLESS PROTEIN HOMOLOG 1"/>
    <property type="match status" value="1"/>
</dbReference>
<dbReference type="InterPro" id="IPR011047">
    <property type="entry name" value="Quinoprotein_ADH-like_sf"/>
</dbReference>
<feature type="repeat" description="WD" evidence="5">
    <location>
        <begin position="393"/>
        <end position="434"/>
    </location>
</feature>
<keyword evidence="2 5" id="KW-0853">WD repeat</keyword>
<evidence type="ECO:0000313" key="6">
    <source>
        <dbReference type="EMBL" id="JAP91201.1"/>
    </source>
</evidence>
<dbReference type="SMART" id="SM00320">
    <property type="entry name" value="WD40"/>
    <property type="match status" value="7"/>
</dbReference>
<dbReference type="PANTHER" id="PTHR19848">
    <property type="entry name" value="WD40 REPEAT PROTEIN"/>
    <property type="match status" value="1"/>
</dbReference>
<protein>
    <submittedName>
        <fullName evidence="6">WD domain, G-beta repeat-containing protein</fullName>
    </submittedName>
</protein>
<dbReference type="InterPro" id="IPR001680">
    <property type="entry name" value="WD40_rpt"/>
</dbReference>
<evidence type="ECO:0000256" key="3">
    <source>
        <dbReference type="ARBA" id="ARBA00022737"/>
    </source>
</evidence>
<reference evidence="6" key="1">
    <citation type="submission" date="2015-07" db="EMBL/GenBank/DDBJ databases">
        <title>Adaptation to a free-living lifestyle via gene acquisitions in the diplomonad Trepomonas sp. PC1.</title>
        <authorList>
            <person name="Xu F."/>
            <person name="Jerlstrom-Hultqvist J."/>
            <person name="Kolisko M."/>
            <person name="Simpson A.G.B."/>
            <person name="Roger A.J."/>
            <person name="Svard S.G."/>
            <person name="Andersson J.O."/>
        </authorList>
    </citation>
    <scope>NUCLEOTIDE SEQUENCE</scope>
    <source>
        <strain evidence="6">PC1</strain>
    </source>
</reference>